<dbReference type="InterPro" id="IPR023798">
    <property type="entry name" value="Ribosomal_uS7_dom"/>
</dbReference>
<dbReference type="NCBIfam" id="TIGR01029">
    <property type="entry name" value="rpsG_bact"/>
    <property type="match status" value="1"/>
</dbReference>
<evidence type="ECO:0000256" key="6">
    <source>
        <dbReference type="HAMAP-Rule" id="MF_00480"/>
    </source>
</evidence>
<protein>
    <recommendedName>
        <fullName evidence="6">Small ribosomal subunit protein uS7</fullName>
    </recommendedName>
</protein>
<dbReference type="GO" id="GO:0015935">
    <property type="term" value="C:small ribosomal subunit"/>
    <property type="evidence" value="ECO:0007669"/>
    <property type="project" value="InterPro"/>
</dbReference>
<sequence length="157" mass="17873">MARRHRAEKRDLIPDPRYNNQLVAYMINCVMERGKKSVAAKIVYGALEDIQGQLKDEDPVEVFTTAVENVSPRLEVKSRRVGGATYQVPLEVKPKRQIALATRWLIQFASNRKGVPMRKALATELIDASRGQGNAIKKRDDTHKMAQANKAFAHYRW</sequence>
<dbReference type="FunFam" id="1.10.455.10:FF:000001">
    <property type="entry name" value="30S ribosomal protein S7"/>
    <property type="match status" value="1"/>
</dbReference>
<dbReference type="InterPro" id="IPR000235">
    <property type="entry name" value="Ribosomal_uS7"/>
</dbReference>
<dbReference type="SUPFAM" id="SSF47973">
    <property type="entry name" value="Ribosomal protein S7"/>
    <property type="match status" value="1"/>
</dbReference>
<evidence type="ECO:0000256" key="1">
    <source>
        <dbReference type="ARBA" id="ARBA00007151"/>
    </source>
</evidence>
<dbReference type="PANTHER" id="PTHR11205">
    <property type="entry name" value="RIBOSOMAL PROTEIN S7"/>
    <property type="match status" value="1"/>
</dbReference>
<evidence type="ECO:0000256" key="4">
    <source>
        <dbReference type="ARBA" id="ARBA00022980"/>
    </source>
</evidence>
<keyword evidence="10" id="KW-1185">Reference proteome</keyword>
<name>A0A6C2UML8_9BACT</name>
<keyword evidence="3 6" id="KW-0694">RNA-binding</keyword>
<dbReference type="GO" id="GO:0006412">
    <property type="term" value="P:translation"/>
    <property type="evidence" value="ECO:0007669"/>
    <property type="project" value="UniProtKB-UniRule"/>
</dbReference>
<proteinExistence type="inferred from homology"/>
<dbReference type="RefSeq" id="WP_136061958.1">
    <property type="nucleotide sequence ID" value="NZ_CAAHFH010000001.1"/>
</dbReference>
<dbReference type="EMBL" id="CAAHFH010000001">
    <property type="protein sequence ID" value="VGO20554.1"/>
    <property type="molecule type" value="Genomic_DNA"/>
</dbReference>
<evidence type="ECO:0000256" key="5">
    <source>
        <dbReference type="ARBA" id="ARBA00023274"/>
    </source>
</evidence>
<keyword evidence="4 6" id="KW-0689">Ribosomal protein</keyword>
<organism evidence="9 10">
    <name type="scientific">Pontiella sulfatireligans</name>
    <dbReference type="NCBI Taxonomy" id="2750658"/>
    <lineage>
        <taxon>Bacteria</taxon>
        <taxon>Pseudomonadati</taxon>
        <taxon>Kiritimatiellota</taxon>
        <taxon>Kiritimatiellia</taxon>
        <taxon>Kiritimatiellales</taxon>
        <taxon>Pontiellaceae</taxon>
        <taxon>Pontiella</taxon>
    </lineage>
</organism>
<comment type="similarity">
    <text evidence="1 6 7">Belongs to the universal ribosomal protein uS7 family.</text>
</comment>
<dbReference type="GO" id="GO:0019843">
    <property type="term" value="F:rRNA binding"/>
    <property type="evidence" value="ECO:0007669"/>
    <property type="project" value="UniProtKB-UniRule"/>
</dbReference>
<dbReference type="InterPro" id="IPR005717">
    <property type="entry name" value="Ribosomal_uS7_bac/org-type"/>
</dbReference>
<gene>
    <name evidence="6 9" type="primary">rpsG</name>
    <name evidence="9" type="ORF">SCARR_02617</name>
</gene>
<dbReference type="PIRSF" id="PIRSF002122">
    <property type="entry name" value="RPS7p_RPS7a_RPS5e_RPS7o"/>
    <property type="match status" value="1"/>
</dbReference>
<dbReference type="InterPro" id="IPR020606">
    <property type="entry name" value="Ribosomal_uS7_CS"/>
</dbReference>
<keyword evidence="2 6" id="KW-0699">rRNA-binding</keyword>
<dbReference type="AlphaFoldDB" id="A0A6C2UML8"/>
<dbReference type="InterPro" id="IPR036823">
    <property type="entry name" value="Ribosomal_uS7_dom_sf"/>
</dbReference>
<evidence type="ECO:0000259" key="8">
    <source>
        <dbReference type="Pfam" id="PF00177"/>
    </source>
</evidence>
<dbReference type="Pfam" id="PF00177">
    <property type="entry name" value="Ribosomal_S7"/>
    <property type="match status" value="1"/>
</dbReference>
<accession>A0A6C2UML8</accession>
<dbReference type="CDD" id="cd14869">
    <property type="entry name" value="uS7_Bacteria"/>
    <property type="match status" value="1"/>
</dbReference>
<feature type="domain" description="Small ribosomal subunit protein uS7" evidence="8">
    <location>
        <begin position="3"/>
        <end position="150"/>
    </location>
</feature>
<dbReference type="Gene3D" id="1.10.455.10">
    <property type="entry name" value="Ribosomal protein S7 domain"/>
    <property type="match status" value="1"/>
</dbReference>
<evidence type="ECO:0000256" key="2">
    <source>
        <dbReference type="ARBA" id="ARBA00022730"/>
    </source>
</evidence>
<evidence type="ECO:0000256" key="3">
    <source>
        <dbReference type="ARBA" id="ARBA00022884"/>
    </source>
</evidence>
<dbReference type="HAMAP" id="MF_00480_B">
    <property type="entry name" value="Ribosomal_uS7_B"/>
    <property type="match status" value="1"/>
</dbReference>
<comment type="subunit">
    <text evidence="6">Part of the 30S ribosomal subunit. Contacts proteins S9 and S11.</text>
</comment>
<keyword evidence="5 6" id="KW-0687">Ribonucleoprotein</keyword>
<evidence type="ECO:0000313" key="9">
    <source>
        <dbReference type="EMBL" id="VGO20554.1"/>
    </source>
</evidence>
<keyword evidence="6" id="KW-0820">tRNA-binding</keyword>
<dbReference type="Proteomes" id="UP000346198">
    <property type="component" value="Unassembled WGS sequence"/>
</dbReference>
<dbReference type="GO" id="GO:0000049">
    <property type="term" value="F:tRNA binding"/>
    <property type="evidence" value="ECO:0007669"/>
    <property type="project" value="UniProtKB-UniRule"/>
</dbReference>
<dbReference type="PROSITE" id="PS00052">
    <property type="entry name" value="RIBOSOMAL_S7"/>
    <property type="match status" value="1"/>
</dbReference>
<dbReference type="GO" id="GO:0003735">
    <property type="term" value="F:structural constituent of ribosome"/>
    <property type="evidence" value="ECO:0007669"/>
    <property type="project" value="InterPro"/>
</dbReference>
<evidence type="ECO:0000313" key="10">
    <source>
        <dbReference type="Proteomes" id="UP000346198"/>
    </source>
</evidence>
<evidence type="ECO:0000256" key="7">
    <source>
        <dbReference type="RuleBase" id="RU003619"/>
    </source>
</evidence>
<comment type="function">
    <text evidence="6">One of the primary rRNA binding proteins, it binds directly to 16S rRNA where it nucleates assembly of the head domain of the 30S subunit. Is located at the subunit interface close to the decoding center, probably blocks exit of the E-site tRNA.</text>
</comment>
<reference evidence="9 10" key="1">
    <citation type="submission" date="2019-04" db="EMBL/GenBank/DDBJ databases">
        <authorList>
            <person name="Van Vliet M D."/>
        </authorList>
    </citation>
    <scope>NUCLEOTIDE SEQUENCE [LARGE SCALE GENOMIC DNA]</scope>
    <source>
        <strain evidence="9 10">F21</strain>
    </source>
</reference>